<feature type="compositionally biased region" description="Basic and acidic residues" evidence="1">
    <location>
        <begin position="11"/>
        <end position="20"/>
    </location>
</feature>
<accession>W9YLL6</accession>
<keyword evidence="3" id="KW-1185">Reference proteome</keyword>
<sequence length="582" mass="64349">MVFGGLTIKLPHADTTHDSKPPGASPAAAASPAVNFTFVNQAEDLDSLTTRKITNQQQRHVIRSHVMKSVRQEELARGKKRTIGRARSKRTDSDKSQGTSSDSDYSHKNTSPLPSSVTIEEGLQKPQPQSHGLECDNQSRNSHTLGTPCATTAMTYTPGVHEFDPLDTLPCTSLSHKPLQRLLEHCFDVLLPLTFTAEINPRDRLARLGVVLQSKISSPPTFLGFMATAAAHRAIFHGRHKDLAPSSENHDDLITDCDYKKVKHEALVAVRRKVEQPETIDQFMVDACFGLISAATVVGNFEEARLHLKGVAQLMSVVGVSQDSMLWLPLANVKVSVGLLSRPLLQLPWSRQPISHEILQRISPSPSSGMARLGSGFEQLDELSKPLKDLVEAGRDVCNFCELVVANPQGLSSAENATLRQKATELEFDLLAYPYETEDFYLEHSAEPQLPALEAVVRLAALGSSSIAPHTVMPSTGLGRALTHHQKRAIQQWLRETNTNCGVSEMKAVTWALFMFTQNALNQPEEGFFSDLLLQYTHELRLLSWQDIENTVCGYLYVPSLQSSIWQAIWMASSQARIQRGR</sequence>
<reference evidence="2 3" key="1">
    <citation type="submission" date="2013-03" db="EMBL/GenBank/DDBJ databases">
        <title>The Genome Sequence of Capronia coronata CBS 617.96.</title>
        <authorList>
            <consortium name="The Broad Institute Genomics Platform"/>
            <person name="Cuomo C."/>
            <person name="de Hoog S."/>
            <person name="Gorbushina A."/>
            <person name="Walker B."/>
            <person name="Young S.K."/>
            <person name="Zeng Q."/>
            <person name="Gargeya S."/>
            <person name="Fitzgerald M."/>
            <person name="Haas B."/>
            <person name="Abouelleil A."/>
            <person name="Allen A.W."/>
            <person name="Alvarado L."/>
            <person name="Arachchi H.M."/>
            <person name="Berlin A.M."/>
            <person name="Chapman S.B."/>
            <person name="Gainer-Dewar J."/>
            <person name="Goldberg J."/>
            <person name="Griggs A."/>
            <person name="Gujja S."/>
            <person name="Hansen M."/>
            <person name="Howarth C."/>
            <person name="Imamovic A."/>
            <person name="Ireland A."/>
            <person name="Larimer J."/>
            <person name="McCowan C."/>
            <person name="Murphy C."/>
            <person name="Pearson M."/>
            <person name="Poon T.W."/>
            <person name="Priest M."/>
            <person name="Roberts A."/>
            <person name="Saif S."/>
            <person name="Shea T."/>
            <person name="Sisk P."/>
            <person name="Sykes S."/>
            <person name="Wortman J."/>
            <person name="Nusbaum C."/>
            <person name="Birren B."/>
        </authorList>
    </citation>
    <scope>NUCLEOTIDE SEQUENCE [LARGE SCALE GENOMIC DNA]</scope>
    <source>
        <strain evidence="2 3">CBS 617.96</strain>
    </source>
</reference>
<gene>
    <name evidence="2" type="ORF">A1O1_03673</name>
</gene>
<dbReference type="GeneID" id="19158563"/>
<dbReference type="RefSeq" id="XP_007722764.1">
    <property type="nucleotide sequence ID" value="XM_007724574.1"/>
</dbReference>
<feature type="compositionally biased region" description="Basic residues" evidence="1">
    <location>
        <begin position="78"/>
        <end position="88"/>
    </location>
</feature>
<feature type="compositionally biased region" description="Polar residues" evidence="1">
    <location>
        <begin position="96"/>
        <end position="117"/>
    </location>
</feature>
<dbReference type="OrthoDB" id="3469225at2759"/>
<evidence type="ECO:0000313" key="3">
    <source>
        <dbReference type="Proteomes" id="UP000019484"/>
    </source>
</evidence>
<dbReference type="eggNOG" id="ENOG502SVZ7">
    <property type="taxonomic scope" value="Eukaryota"/>
</dbReference>
<dbReference type="EMBL" id="AMWN01000003">
    <property type="protein sequence ID" value="EXJ90570.1"/>
    <property type="molecule type" value="Genomic_DNA"/>
</dbReference>
<feature type="region of interest" description="Disordered" evidence="1">
    <location>
        <begin position="1"/>
        <end position="29"/>
    </location>
</feature>
<feature type="compositionally biased region" description="Polar residues" evidence="1">
    <location>
        <begin position="126"/>
        <end position="141"/>
    </location>
</feature>
<dbReference type="Proteomes" id="UP000019484">
    <property type="component" value="Unassembled WGS sequence"/>
</dbReference>
<proteinExistence type="predicted"/>
<evidence type="ECO:0000313" key="2">
    <source>
        <dbReference type="EMBL" id="EXJ90570.1"/>
    </source>
</evidence>
<dbReference type="HOGENOM" id="CLU_022766_2_0_1"/>
<name>W9YLL6_9EURO</name>
<comment type="caution">
    <text evidence="2">The sequence shown here is derived from an EMBL/GenBank/DDBJ whole genome shotgun (WGS) entry which is preliminary data.</text>
</comment>
<feature type="region of interest" description="Disordered" evidence="1">
    <location>
        <begin position="122"/>
        <end position="141"/>
    </location>
</feature>
<evidence type="ECO:0000256" key="1">
    <source>
        <dbReference type="SAM" id="MobiDB-lite"/>
    </source>
</evidence>
<dbReference type="AlphaFoldDB" id="W9YLL6"/>
<feature type="region of interest" description="Disordered" evidence="1">
    <location>
        <begin position="55"/>
        <end position="117"/>
    </location>
</feature>
<organism evidence="2 3">
    <name type="scientific">Capronia coronata CBS 617.96</name>
    <dbReference type="NCBI Taxonomy" id="1182541"/>
    <lineage>
        <taxon>Eukaryota</taxon>
        <taxon>Fungi</taxon>
        <taxon>Dikarya</taxon>
        <taxon>Ascomycota</taxon>
        <taxon>Pezizomycotina</taxon>
        <taxon>Eurotiomycetes</taxon>
        <taxon>Chaetothyriomycetidae</taxon>
        <taxon>Chaetothyriales</taxon>
        <taxon>Herpotrichiellaceae</taxon>
        <taxon>Capronia</taxon>
    </lineage>
</organism>
<protein>
    <submittedName>
        <fullName evidence="2">Uncharacterized protein</fullName>
    </submittedName>
</protein>
<dbReference type="PANTHER" id="PTHR37540">
    <property type="entry name" value="TRANSCRIPTION FACTOR (ACR-2), PUTATIVE-RELATED-RELATED"/>
    <property type="match status" value="1"/>
</dbReference>
<dbReference type="PANTHER" id="PTHR37540:SF5">
    <property type="entry name" value="TRANSCRIPTION FACTOR DOMAIN-CONTAINING PROTEIN"/>
    <property type="match status" value="1"/>
</dbReference>